<dbReference type="RefSeq" id="WP_163654846.1">
    <property type="nucleotide sequence ID" value="NZ_JAAGRN010000006.1"/>
</dbReference>
<evidence type="ECO:0000259" key="1">
    <source>
        <dbReference type="Pfam" id="PF20254"/>
    </source>
</evidence>
<dbReference type="InterPro" id="IPR046540">
    <property type="entry name" value="DMFA2_C"/>
</dbReference>
<name>A0A6B2QZU0_9BURK</name>
<gene>
    <name evidence="2" type="ORF">G3I67_09890</name>
</gene>
<comment type="caution">
    <text evidence="2">The sequence shown here is derived from an EMBL/GenBank/DDBJ whole genome shotgun (WGS) entry which is preliminary data.</text>
</comment>
<evidence type="ECO:0000313" key="2">
    <source>
        <dbReference type="EMBL" id="NDY83542.1"/>
    </source>
</evidence>
<reference evidence="2" key="1">
    <citation type="submission" date="2020-02" db="EMBL/GenBank/DDBJ databases">
        <authorList>
            <person name="Chen W.-M."/>
        </authorList>
    </citation>
    <scope>NUCLEOTIDE SEQUENCE</scope>
    <source>
        <strain evidence="2">NBD-18</strain>
    </source>
</reference>
<protein>
    <recommendedName>
        <fullName evidence="1">N,N-dimethylformamidase beta subunit-like C-terminal domain-containing protein</fullName>
    </recommendedName>
</protein>
<dbReference type="Pfam" id="PF20254">
    <property type="entry name" value="DMFA2_C"/>
    <property type="match status" value="1"/>
</dbReference>
<dbReference type="AlphaFoldDB" id="A0A6B2QZU0"/>
<sequence>MQSNENNKTSLFNDGPSLLGIPRVIPGPGPAAHSDSRHGWEYEKPLNNPEIAEVWCYTPRYSYIAGETIDFHMHSTRAHAEIDIYRDGPQQEMVFQETGIAVANVPTQEKPHVNGCGWPVALRVKVSDSWRSGFYVVIVRVRDDDGGVFEREHFFVVKPSKPAANTSIAFIVSTATMNAYNDWGGGNSYHGEGGTPRFKKPNARTSLLRPWSRGMIKLPIGAPRAVSTAELPPFAPPQLLSHPYARHYGFARDYADSSWALYGKLFIDWAEANGYELDYYTQHDLDKDPQALVPYRLSIAVGHDEYSSWNMRQAIENQILAGGNHGRFAGNNIWQVRIEDNGTTFVNHKDEATDPVLGTEKEKFLSNAWDLPYSGWPVTKTFGLTGSSVIHAMFGGAAPRASGGFTIYRPWHWSLKDTDLYYGDVLGGRPDCIAAYEIDGCDFTMRDGLPFPTGKDGAPENLSIIAMAPAIQHEEDHFKATSPSMMNSVSTPAIKGDGAVLPHLVEHEGVRHPKYGAGMIASFDRGSGVGDGTMFVAGTTDWVVGLQRRNWFVEQITRNVLNTLSSS</sequence>
<feature type="domain" description="N,N-dimethylformamidase beta subunit-like C-terminal" evidence="1">
    <location>
        <begin position="85"/>
        <end position="547"/>
    </location>
</feature>
<accession>A0A6B2QZU0</accession>
<proteinExistence type="predicted"/>
<dbReference type="EMBL" id="JAAGRN010000006">
    <property type="protein sequence ID" value="NDY83542.1"/>
    <property type="molecule type" value="Genomic_DNA"/>
</dbReference>
<organism evidence="2">
    <name type="scientific">Sheuella amnicola</name>
    <dbReference type="NCBI Taxonomy" id="2707330"/>
    <lineage>
        <taxon>Bacteria</taxon>
        <taxon>Pseudomonadati</taxon>
        <taxon>Pseudomonadota</taxon>
        <taxon>Betaproteobacteria</taxon>
        <taxon>Burkholderiales</taxon>
        <taxon>Alcaligenaceae</taxon>
        <taxon>Sheuella</taxon>
    </lineage>
</organism>